<dbReference type="InterPro" id="IPR005471">
    <property type="entry name" value="Tscrpt_reg_IclR_N"/>
</dbReference>
<reference evidence="4 5" key="1">
    <citation type="submission" date="2019-03" db="EMBL/GenBank/DDBJ databases">
        <title>Genomics of glacier-inhabiting Cryobacterium strains.</title>
        <authorList>
            <person name="Liu Q."/>
            <person name="Xin Y.-H."/>
        </authorList>
    </citation>
    <scope>NUCLEOTIDE SEQUENCE [LARGE SCALE GENOMIC DNA]</scope>
    <source>
        <strain evidence="4 5">CGMCC 1.10440</strain>
    </source>
</reference>
<dbReference type="SUPFAM" id="SSF46785">
    <property type="entry name" value="Winged helix' DNA-binding domain"/>
    <property type="match status" value="1"/>
</dbReference>
<keyword evidence="3" id="KW-0804">Transcription</keyword>
<dbReference type="InterPro" id="IPR036388">
    <property type="entry name" value="WH-like_DNA-bd_sf"/>
</dbReference>
<organism evidence="4 5">
    <name type="scientific">Terrimesophilobacter mesophilus</name>
    <dbReference type="NCBI Taxonomy" id="433647"/>
    <lineage>
        <taxon>Bacteria</taxon>
        <taxon>Bacillati</taxon>
        <taxon>Actinomycetota</taxon>
        <taxon>Actinomycetes</taxon>
        <taxon>Micrococcales</taxon>
        <taxon>Microbacteriaceae</taxon>
        <taxon>Terrimesophilobacter</taxon>
    </lineage>
</organism>
<dbReference type="InterPro" id="IPR036390">
    <property type="entry name" value="WH_DNA-bd_sf"/>
</dbReference>
<dbReference type="InterPro" id="IPR014757">
    <property type="entry name" value="Tscrpt_reg_IclR_C"/>
</dbReference>
<name>A0A4R8VBJ1_9MICO</name>
<dbReference type="SMART" id="SM00346">
    <property type="entry name" value="HTH_ICLR"/>
    <property type="match status" value="1"/>
</dbReference>
<accession>A0A4R8VBJ1</accession>
<dbReference type="Pfam" id="PF09339">
    <property type="entry name" value="HTH_IclR"/>
    <property type="match status" value="1"/>
</dbReference>
<dbReference type="Gene3D" id="3.30.450.40">
    <property type="match status" value="1"/>
</dbReference>
<protein>
    <submittedName>
        <fullName evidence="4">IclR family transcriptional regulator</fullName>
    </submittedName>
</protein>
<evidence type="ECO:0000313" key="5">
    <source>
        <dbReference type="Proteomes" id="UP000298488"/>
    </source>
</evidence>
<evidence type="ECO:0000256" key="2">
    <source>
        <dbReference type="ARBA" id="ARBA00023125"/>
    </source>
</evidence>
<dbReference type="OrthoDB" id="3734039at2"/>
<dbReference type="SUPFAM" id="SSF55781">
    <property type="entry name" value="GAF domain-like"/>
    <property type="match status" value="1"/>
</dbReference>
<comment type="caution">
    <text evidence="4">The sequence shown here is derived from an EMBL/GenBank/DDBJ whole genome shotgun (WGS) entry which is preliminary data.</text>
</comment>
<dbReference type="GO" id="GO:0003700">
    <property type="term" value="F:DNA-binding transcription factor activity"/>
    <property type="evidence" value="ECO:0007669"/>
    <property type="project" value="TreeGrafter"/>
</dbReference>
<keyword evidence="1" id="KW-0805">Transcription regulation</keyword>
<evidence type="ECO:0000256" key="1">
    <source>
        <dbReference type="ARBA" id="ARBA00023015"/>
    </source>
</evidence>
<gene>
    <name evidence="4" type="ORF">E3N84_03540</name>
</gene>
<dbReference type="PANTHER" id="PTHR30136:SF35">
    <property type="entry name" value="HTH-TYPE TRANSCRIPTIONAL REGULATOR RV1719"/>
    <property type="match status" value="1"/>
</dbReference>
<dbReference type="PROSITE" id="PS51077">
    <property type="entry name" value="HTH_ICLR"/>
    <property type="match status" value="1"/>
</dbReference>
<dbReference type="GO" id="GO:0045892">
    <property type="term" value="P:negative regulation of DNA-templated transcription"/>
    <property type="evidence" value="ECO:0007669"/>
    <property type="project" value="TreeGrafter"/>
</dbReference>
<dbReference type="Proteomes" id="UP000298488">
    <property type="component" value="Unassembled WGS sequence"/>
</dbReference>
<dbReference type="InterPro" id="IPR029016">
    <property type="entry name" value="GAF-like_dom_sf"/>
</dbReference>
<dbReference type="PANTHER" id="PTHR30136">
    <property type="entry name" value="HELIX-TURN-HELIX TRANSCRIPTIONAL REGULATOR, ICLR FAMILY"/>
    <property type="match status" value="1"/>
</dbReference>
<evidence type="ECO:0000256" key="3">
    <source>
        <dbReference type="ARBA" id="ARBA00023163"/>
    </source>
</evidence>
<proteinExistence type="predicted"/>
<sequence length="270" mass="28669">MTAVPAARSTLRIIRYLARHSGPVRAATLGRDLGLPRSSVYHLLRVLQDEGFVVHSPEHQGFALAPLLGEIGSSVLASNALARLATPVLERLVAETKLPVVAHLGVLQHADVVYASKVAAARAPAVVTSIGVRLPAHLTATGRAMLAALPDAQFDAIFTGSRDEPADGATRASDDSQRLPLRTSRGPKSVADLEQLLAETRERGWATEDGDIDLAYASVAAVVLDHNDYPAAAVGLTFRRTLVDDAQWSRFGRAVAAAATTLSRRIRGRA</sequence>
<evidence type="ECO:0000313" key="4">
    <source>
        <dbReference type="EMBL" id="TFB79207.1"/>
    </source>
</evidence>
<dbReference type="EMBL" id="SOFI01000003">
    <property type="protein sequence ID" value="TFB79207.1"/>
    <property type="molecule type" value="Genomic_DNA"/>
</dbReference>
<dbReference type="InterPro" id="IPR050707">
    <property type="entry name" value="HTH_MetabolicPath_Reg"/>
</dbReference>
<keyword evidence="5" id="KW-1185">Reference proteome</keyword>
<dbReference type="PROSITE" id="PS51078">
    <property type="entry name" value="ICLR_ED"/>
    <property type="match status" value="1"/>
</dbReference>
<dbReference type="RefSeq" id="WP_104095087.1">
    <property type="nucleotide sequence ID" value="NZ_JACHBP010000001.1"/>
</dbReference>
<dbReference type="Gene3D" id="1.10.10.10">
    <property type="entry name" value="Winged helix-like DNA-binding domain superfamily/Winged helix DNA-binding domain"/>
    <property type="match status" value="1"/>
</dbReference>
<dbReference type="Pfam" id="PF01614">
    <property type="entry name" value="IclR_C"/>
    <property type="match status" value="1"/>
</dbReference>
<dbReference type="GO" id="GO:0003677">
    <property type="term" value="F:DNA binding"/>
    <property type="evidence" value="ECO:0007669"/>
    <property type="project" value="UniProtKB-KW"/>
</dbReference>
<dbReference type="AlphaFoldDB" id="A0A4R8VBJ1"/>
<keyword evidence="2" id="KW-0238">DNA-binding</keyword>